<reference evidence="17 18" key="1">
    <citation type="submission" date="2023-10" db="EMBL/GenBank/DDBJ databases">
        <title>Complete Genome Sequence of Limnobacter thiooxidans CS-K2T, Isolated from freshwater lake sediments in Bavaria, Germany.</title>
        <authorList>
            <person name="Naruki M."/>
            <person name="Watanabe A."/>
            <person name="Warashina T."/>
            <person name="Morita T."/>
            <person name="Arakawa K."/>
        </authorList>
    </citation>
    <scope>NUCLEOTIDE SEQUENCE [LARGE SCALE GENOMIC DNA]</scope>
    <source>
        <strain evidence="17 18">CS-K2</strain>
    </source>
</reference>
<dbReference type="Gene3D" id="6.10.340.10">
    <property type="match status" value="1"/>
</dbReference>
<dbReference type="SUPFAM" id="SSF47384">
    <property type="entry name" value="Homodimeric domain of signal transducing histidine kinase"/>
    <property type="match status" value="1"/>
</dbReference>
<evidence type="ECO:0000256" key="1">
    <source>
        <dbReference type="ARBA" id="ARBA00000085"/>
    </source>
</evidence>
<keyword evidence="10" id="KW-0067">ATP-binding</keyword>
<keyword evidence="11 14" id="KW-1133">Transmembrane helix</keyword>
<evidence type="ECO:0000256" key="8">
    <source>
        <dbReference type="ARBA" id="ARBA00022741"/>
    </source>
</evidence>
<dbReference type="EC" id="2.7.13.3" evidence="3"/>
<dbReference type="Gene3D" id="1.10.287.130">
    <property type="match status" value="1"/>
</dbReference>
<dbReference type="InterPro" id="IPR036097">
    <property type="entry name" value="HisK_dim/P_sf"/>
</dbReference>
<dbReference type="GO" id="GO:0005524">
    <property type="term" value="F:ATP binding"/>
    <property type="evidence" value="ECO:0007669"/>
    <property type="project" value="UniProtKB-KW"/>
</dbReference>
<sequence>MFKTRIFWAFGVLAVASVIQGILGWSTLRVADQNIQRGRVANELLVGFVDLSAEKQRLRLLLSESLIGRQVAPDELRQIQKNMISILDQLDSRAQRALSLYQGTREMDAEHAAREKALKVLRTSFTALDTSVPALLASARSSTIQWTDINRTFDMSDGLDLRTLLAESISRERLATARDRAAADASLKLLNAFAISATLTLSLVAVLLAVYFVRALSKPLKRIADGARELEAGNLDYRIPEHSNDEFSELAKAVNRMARELSKFRGQEMQARAELESLVQQRTFEVQEGLHRLEKLDLRRRQMFADISHELKTPTTAIRGEAEITLRGRDKDVVEYKETLVRIMDSAKHLGLVIEDMLTLARSDIDSLVMDRSPVRLEELVSESIDQMHPQLQKNRIDLRLDLSTQSMVLGDRQRLKQLFTIVLDNAVQYSPTDAAIDVVSQHITDAEGNRHAEITITDHGIGIPEADIDRVWDRHFRSDVAKRWRPDGHGLGLALASALTRAHFGQIELQSQLHAGTSVKILLPVFEATLEIDS</sequence>
<dbReference type="AlphaFoldDB" id="A0AA86JL59"/>
<dbReference type="Pfam" id="PF00672">
    <property type="entry name" value="HAMP"/>
    <property type="match status" value="1"/>
</dbReference>
<gene>
    <name evidence="17" type="ORF">RGQ30_20880</name>
</gene>
<dbReference type="PROSITE" id="PS50885">
    <property type="entry name" value="HAMP"/>
    <property type="match status" value="1"/>
</dbReference>
<dbReference type="InterPro" id="IPR003661">
    <property type="entry name" value="HisK_dim/P_dom"/>
</dbReference>
<keyword evidence="18" id="KW-1185">Reference proteome</keyword>
<comment type="subcellular location">
    <subcellularLocation>
        <location evidence="2">Cell membrane</location>
        <topology evidence="2">Multi-pass membrane protein</topology>
    </subcellularLocation>
</comment>
<evidence type="ECO:0000256" key="7">
    <source>
        <dbReference type="ARBA" id="ARBA00022692"/>
    </source>
</evidence>
<dbReference type="Gene3D" id="3.30.565.10">
    <property type="entry name" value="Histidine kinase-like ATPase, C-terminal domain"/>
    <property type="match status" value="1"/>
</dbReference>
<keyword evidence="8" id="KW-0547">Nucleotide-binding</keyword>
<evidence type="ECO:0000256" key="12">
    <source>
        <dbReference type="ARBA" id="ARBA00023012"/>
    </source>
</evidence>
<evidence type="ECO:0000313" key="18">
    <source>
        <dbReference type="Proteomes" id="UP001329151"/>
    </source>
</evidence>
<evidence type="ECO:0000256" key="11">
    <source>
        <dbReference type="ARBA" id="ARBA00022989"/>
    </source>
</evidence>
<dbReference type="CDD" id="cd00082">
    <property type="entry name" value="HisKA"/>
    <property type="match status" value="1"/>
</dbReference>
<dbReference type="PANTHER" id="PTHR45528">
    <property type="entry name" value="SENSOR HISTIDINE KINASE CPXA"/>
    <property type="match status" value="1"/>
</dbReference>
<evidence type="ECO:0000256" key="2">
    <source>
        <dbReference type="ARBA" id="ARBA00004651"/>
    </source>
</evidence>
<protein>
    <recommendedName>
        <fullName evidence="3">histidine kinase</fullName>
        <ecNumber evidence="3">2.7.13.3</ecNumber>
    </recommendedName>
</protein>
<evidence type="ECO:0000256" key="3">
    <source>
        <dbReference type="ARBA" id="ARBA00012438"/>
    </source>
</evidence>
<keyword evidence="13 14" id="KW-0472">Membrane</keyword>
<evidence type="ECO:0000256" key="10">
    <source>
        <dbReference type="ARBA" id="ARBA00022840"/>
    </source>
</evidence>
<evidence type="ECO:0000259" key="16">
    <source>
        <dbReference type="PROSITE" id="PS50885"/>
    </source>
</evidence>
<keyword evidence="4" id="KW-1003">Cell membrane</keyword>
<evidence type="ECO:0000256" key="9">
    <source>
        <dbReference type="ARBA" id="ARBA00022777"/>
    </source>
</evidence>
<proteinExistence type="predicted"/>
<evidence type="ECO:0000256" key="13">
    <source>
        <dbReference type="ARBA" id="ARBA00023136"/>
    </source>
</evidence>
<evidence type="ECO:0000259" key="15">
    <source>
        <dbReference type="PROSITE" id="PS50109"/>
    </source>
</evidence>
<dbReference type="PANTHER" id="PTHR45528:SF1">
    <property type="entry name" value="SENSOR HISTIDINE KINASE CPXA"/>
    <property type="match status" value="1"/>
</dbReference>
<dbReference type="RefSeq" id="WP_130555951.1">
    <property type="nucleotide sequence ID" value="NZ_AP028947.1"/>
</dbReference>
<dbReference type="InterPro" id="IPR036890">
    <property type="entry name" value="HATPase_C_sf"/>
</dbReference>
<dbReference type="SMART" id="SM00387">
    <property type="entry name" value="HATPase_c"/>
    <property type="match status" value="1"/>
</dbReference>
<dbReference type="InterPro" id="IPR003660">
    <property type="entry name" value="HAMP_dom"/>
</dbReference>
<evidence type="ECO:0000256" key="4">
    <source>
        <dbReference type="ARBA" id="ARBA00022475"/>
    </source>
</evidence>
<name>A0AA86JL59_9BURK</name>
<dbReference type="PROSITE" id="PS50109">
    <property type="entry name" value="HIS_KIN"/>
    <property type="match status" value="1"/>
</dbReference>
<keyword evidence="9 17" id="KW-0418">Kinase</keyword>
<evidence type="ECO:0000256" key="5">
    <source>
        <dbReference type="ARBA" id="ARBA00022553"/>
    </source>
</evidence>
<feature type="domain" description="HAMP" evidence="16">
    <location>
        <begin position="214"/>
        <end position="266"/>
    </location>
</feature>
<evidence type="ECO:0000256" key="6">
    <source>
        <dbReference type="ARBA" id="ARBA00022679"/>
    </source>
</evidence>
<dbReference type="Proteomes" id="UP001329151">
    <property type="component" value="Chromosome"/>
</dbReference>
<dbReference type="InterPro" id="IPR005467">
    <property type="entry name" value="His_kinase_dom"/>
</dbReference>
<dbReference type="KEGG" id="lto:RGQ30_20880"/>
<dbReference type="EMBL" id="AP028947">
    <property type="protein sequence ID" value="BET26587.1"/>
    <property type="molecule type" value="Genomic_DNA"/>
</dbReference>
<dbReference type="PRINTS" id="PR00344">
    <property type="entry name" value="BCTRLSENSOR"/>
</dbReference>
<keyword evidence="5" id="KW-0597">Phosphoprotein</keyword>
<dbReference type="GO" id="GO:0005886">
    <property type="term" value="C:plasma membrane"/>
    <property type="evidence" value="ECO:0007669"/>
    <property type="project" value="UniProtKB-SubCell"/>
</dbReference>
<dbReference type="InterPro" id="IPR050398">
    <property type="entry name" value="HssS/ArlS-like"/>
</dbReference>
<dbReference type="Pfam" id="PF00512">
    <property type="entry name" value="HisKA"/>
    <property type="match status" value="1"/>
</dbReference>
<feature type="domain" description="Histidine kinase" evidence="15">
    <location>
        <begin position="306"/>
        <end position="528"/>
    </location>
</feature>
<dbReference type="SMART" id="SM00304">
    <property type="entry name" value="HAMP"/>
    <property type="match status" value="1"/>
</dbReference>
<evidence type="ECO:0000256" key="14">
    <source>
        <dbReference type="SAM" id="Phobius"/>
    </source>
</evidence>
<dbReference type="CDD" id="cd06225">
    <property type="entry name" value="HAMP"/>
    <property type="match status" value="1"/>
</dbReference>
<keyword evidence="6" id="KW-0808">Transferase</keyword>
<keyword evidence="12" id="KW-0902">Two-component regulatory system</keyword>
<keyword evidence="7 14" id="KW-0812">Transmembrane</keyword>
<comment type="catalytic activity">
    <reaction evidence="1">
        <text>ATP + protein L-histidine = ADP + protein N-phospho-L-histidine.</text>
        <dbReference type="EC" id="2.7.13.3"/>
    </reaction>
</comment>
<organism evidence="17 18">
    <name type="scientific">Limnobacter thiooxidans</name>
    <dbReference type="NCBI Taxonomy" id="131080"/>
    <lineage>
        <taxon>Bacteria</taxon>
        <taxon>Pseudomonadati</taxon>
        <taxon>Pseudomonadota</taxon>
        <taxon>Betaproteobacteria</taxon>
        <taxon>Burkholderiales</taxon>
        <taxon>Burkholderiaceae</taxon>
        <taxon>Limnobacter</taxon>
    </lineage>
</organism>
<dbReference type="SUPFAM" id="SSF158472">
    <property type="entry name" value="HAMP domain-like"/>
    <property type="match status" value="1"/>
</dbReference>
<dbReference type="InterPro" id="IPR004358">
    <property type="entry name" value="Sig_transdc_His_kin-like_C"/>
</dbReference>
<dbReference type="SMART" id="SM00388">
    <property type="entry name" value="HisKA"/>
    <property type="match status" value="1"/>
</dbReference>
<dbReference type="GO" id="GO:0000155">
    <property type="term" value="F:phosphorelay sensor kinase activity"/>
    <property type="evidence" value="ECO:0007669"/>
    <property type="project" value="InterPro"/>
</dbReference>
<dbReference type="Pfam" id="PF02518">
    <property type="entry name" value="HATPase_c"/>
    <property type="match status" value="1"/>
</dbReference>
<feature type="transmembrane region" description="Helical" evidence="14">
    <location>
        <begin position="189"/>
        <end position="213"/>
    </location>
</feature>
<dbReference type="InterPro" id="IPR003594">
    <property type="entry name" value="HATPase_dom"/>
</dbReference>
<dbReference type="SUPFAM" id="SSF55874">
    <property type="entry name" value="ATPase domain of HSP90 chaperone/DNA topoisomerase II/histidine kinase"/>
    <property type="match status" value="1"/>
</dbReference>
<evidence type="ECO:0000313" key="17">
    <source>
        <dbReference type="EMBL" id="BET26587.1"/>
    </source>
</evidence>
<accession>A0AA86JL59</accession>